<organism evidence="2 3">
    <name type="scientific">Amycolatopsis tolypomycina</name>
    <dbReference type="NCBI Taxonomy" id="208445"/>
    <lineage>
        <taxon>Bacteria</taxon>
        <taxon>Bacillati</taxon>
        <taxon>Actinomycetota</taxon>
        <taxon>Actinomycetes</taxon>
        <taxon>Pseudonocardiales</taxon>
        <taxon>Pseudonocardiaceae</taxon>
        <taxon>Amycolatopsis</taxon>
    </lineage>
</organism>
<accession>A0A1H5BZ19</accession>
<keyword evidence="1" id="KW-0812">Transmembrane</keyword>
<feature type="transmembrane region" description="Helical" evidence="1">
    <location>
        <begin position="78"/>
        <end position="106"/>
    </location>
</feature>
<feature type="transmembrane region" description="Helical" evidence="1">
    <location>
        <begin position="169"/>
        <end position="190"/>
    </location>
</feature>
<dbReference type="STRING" id="208445.SAMN04489727_8519"/>
<feature type="transmembrane region" description="Helical" evidence="1">
    <location>
        <begin position="126"/>
        <end position="148"/>
    </location>
</feature>
<dbReference type="EMBL" id="FNSO01000004">
    <property type="protein sequence ID" value="SED59742.1"/>
    <property type="molecule type" value="Genomic_DNA"/>
</dbReference>
<dbReference type="Proteomes" id="UP000199622">
    <property type="component" value="Unassembled WGS sequence"/>
</dbReference>
<protein>
    <recommendedName>
        <fullName evidence="4">Yip1 domain-containing protein</fullName>
    </recommendedName>
</protein>
<keyword evidence="3" id="KW-1185">Reference proteome</keyword>
<name>A0A1H5BZ19_9PSEU</name>
<evidence type="ECO:0000256" key="1">
    <source>
        <dbReference type="SAM" id="Phobius"/>
    </source>
</evidence>
<dbReference type="RefSeq" id="WP_091317814.1">
    <property type="nucleotide sequence ID" value="NZ_FNSO01000004.1"/>
</dbReference>
<feature type="transmembrane region" description="Helical" evidence="1">
    <location>
        <begin position="210"/>
        <end position="230"/>
    </location>
</feature>
<sequence length="231" mass="25494">MGQWWDLWMRWWAGEKVDGAQLWGLPMLVWGRIGKGLQFAGGLTVVLDLVGPERLRAFGKRLYVVNWTKKVASPAEGVSVVVAVVTLLAYLAFFALTLAGTVFGWAEHLIRPVKDLVAWAKPVLDSFWFQYPLVLLIFFIALGSALAAKPKSRAEARSVGRLGCLFAPVVLVAAILAGLILLPWAVVIYGICWPLSRGIAFLLDHKKPGWIVYVVAFAFVVIGFHFDMLAS</sequence>
<evidence type="ECO:0008006" key="4">
    <source>
        <dbReference type="Google" id="ProtNLM"/>
    </source>
</evidence>
<dbReference type="OrthoDB" id="4567441at2"/>
<gene>
    <name evidence="2" type="ORF">SAMN04489727_8519</name>
</gene>
<keyword evidence="1" id="KW-1133">Transmembrane helix</keyword>
<keyword evidence="1" id="KW-0472">Membrane</keyword>
<reference evidence="3" key="1">
    <citation type="submission" date="2016-10" db="EMBL/GenBank/DDBJ databases">
        <authorList>
            <person name="Varghese N."/>
            <person name="Submissions S."/>
        </authorList>
    </citation>
    <scope>NUCLEOTIDE SEQUENCE [LARGE SCALE GENOMIC DNA]</scope>
    <source>
        <strain evidence="3">DSM 44544</strain>
    </source>
</reference>
<dbReference type="AlphaFoldDB" id="A0A1H5BZ19"/>
<evidence type="ECO:0000313" key="3">
    <source>
        <dbReference type="Proteomes" id="UP000199622"/>
    </source>
</evidence>
<proteinExistence type="predicted"/>
<evidence type="ECO:0000313" key="2">
    <source>
        <dbReference type="EMBL" id="SED59742.1"/>
    </source>
</evidence>